<feature type="non-terminal residue" evidence="2">
    <location>
        <position position="71"/>
    </location>
</feature>
<organism evidence="2 3">
    <name type="scientific">Muraenolepis orangiensis</name>
    <name type="common">Patagonian moray cod</name>
    <dbReference type="NCBI Taxonomy" id="630683"/>
    <lineage>
        <taxon>Eukaryota</taxon>
        <taxon>Metazoa</taxon>
        <taxon>Chordata</taxon>
        <taxon>Craniata</taxon>
        <taxon>Vertebrata</taxon>
        <taxon>Euteleostomi</taxon>
        <taxon>Actinopterygii</taxon>
        <taxon>Neopterygii</taxon>
        <taxon>Teleostei</taxon>
        <taxon>Neoteleostei</taxon>
        <taxon>Acanthomorphata</taxon>
        <taxon>Zeiogadaria</taxon>
        <taxon>Gadariae</taxon>
        <taxon>Gadiformes</taxon>
        <taxon>Muraenolepidoidei</taxon>
        <taxon>Muraenolepididae</taxon>
        <taxon>Muraenolepis</taxon>
    </lineage>
</organism>
<proteinExistence type="predicted"/>
<protein>
    <submittedName>
        <fullName evidence="2">Uncharacterized protein</fullName>
    </submittedName>
</protein>
<reference evidence="2" key="1">
    <citation type="submission" date="2022-07" db="EMBL/GenBank/DDBJ databases">
        <title>Chromosome-level genome of Muraenolepis orangiensis.</title>
        <authorList>
            <person name="Kim J."/>
        </authorList>
    </citation>
    <scope>NUCLEOTIDE SEQUENCE</scope>
    <source>
        <strain evidence="2">KU_S4_2022</strain>
        <tissue evidence="2">Muscle</tissue>
    </source>
</reference>
<dbReference type="Proteomes" id="UP001148018">
    <property type="component" value="Unassembled WGS sequence"/>
</dbReference>
<feature type="compositionally biased region" description="Basic and acidic residues" evidence="1">
    <location>
        <begin position="29"/>
        <end position="71"/>
    </location>
</feature>
<feature type="region of interest" description="Disordered" evidence="1">
    <location>
        <begin position="1"/>
        <end position="71"/>
    </location>
</feature>
<keyword evidence="3" id="KW-1185">Reference proteome</keyword>
<sequence>MDQRDGWRSSWSEATGRQEARGGQLSDHAINDERQTDSQRRGEREERRRGGEEERRRGGEEEKEGGEERER</sequence>
<dbReference type="AlphaFoldDB" id="A0A9Q0I647"/>
<gene>
    <name evidence="2" type="ORF">NHX12_013719</name>
</gene>
<evidence type="ECO:0000313" key="3">
    <source>
        <dbReference type="Proteomes" id="UP001148018"/>
    </source>
</evidence>
<accession>A0A9Q0I647</accession>
<evidence type="ECO:0000313" key="2">
    <source>
        <dbReference type="EMBL" id="KAJ3584996.1"/>
    </source>
</evidence>
<comment type="caution">
    <text evidence="2">The sequence shown here is derived from an EMBL/GenBank/DDBJ whole genome shotgun (WGS) entry which is preliminary data.</text>
</comment>
<name>A0A9Q0I647_9TELE</name>
<dbReference type="EMBL" id="JANIIK010000118">
    <property type="protein sequence ID" value="KAJ3584996.1"/>
    <property type="molecule type" value="Genomic_DNA"/>
</dbReference>
<evidence type="ECO:0000256" key="1">
    <source>
        <dbReference type="SAM" id="MobiDB-lite"/>
    </source>
</evidence>